<comment type="similarity">
    <text evidence="3 7">Belongs to the peptidase S26 family.</text>
</comment>
<name>A0A326U3S0_THEHA</name>
<dbReference type="InterPro" id="IPR019533">
    <property type="entry name" value="Peptidase_S26"/>
</dbReference>
<feature type="active site" evidence="6">
    <location>
        <position position="87"/>
    </location>
</feature>
<dbReference type="InterPro" id="IPR000223">
    <property type="entry name" value="Pept_S26A_signal_pept_1"/>
</dbReference>
<dbReference type="PANTHER" id="PTHR43390">
    <property type="entry name" value="SIGNAL PEPTIDASE I"/>
    <property type="match status" value="1"/>
</dbReference>
<gene>
    <name evidence="9" type="ORF">EI42_04257</name>
</gene>
<dbReference type="GO" id="GO:0004252">
    <property type="term" value="F:serine-type endopeptidase activity"/>
    <property type="evidence" value="ECO:0007669"/>
    <property type="project" value="InterPro"/>
</dbReference>
<feature type="domain" description="Peptidase S26" evidence="8">
    <location>
        <begin position="15"/>
        <end position="172"/>
    </location>
</feature>
<dbReference type="EC" id="3.4.21.89" evidence="4 7"/>
<accession>A0A326U3S0</accession>
<feature type="transmembrane region" description="Helical" evidence="7">
    <location>
        <begin position="17"/>
        <end position="35"/>
    </location>
</feature>
<dbReference type="Pfam" id="PF10502">
    <property type="entry name" value="Peptidase_S26"/>
    <property type="match status" value="1"/>
</dbReference>
<dbReference type="InterPro" id="IPR019758">
    <property type="entry name" value="Pept_S26A_signal_pept_1_CS"/>
</dbReference>
<dbReference type="InterPro" id="IPR019757">
    <property type="entry name" value="Pept_S26A_signal_pept_1_Lys-AS"/>
</dbReference>
<evidence type="ECO:0000256" key="7">
    <source>
        <dbReference type="RuleBase" id="RU362042"/>
    </source>
</evidence>
<dbReference type="AlphaFoldDB" id="A0A326U3S0"/>
<organism evidence="9 10">
    <name type="scientific">Thermosporothrix hazakensis</name>
    <dbReference type="NCBI Taxonomy" id="644383"/>
    <lineage>
        <taxon>Bacteria</taxon>
        <taxon>Bacillati</taxon>
        <taxon>Chloroflexota</taxon>
        <taxon>Ktedonobacteria</taxon>
        <taxon>Ktedonobacterales</taxon>
        <taxon>Thermosporotrichaceae</taxon>
        <taxon>Thermosporothrix</taxon>
    </lineage>
</organism>
<comment type="caution">
    <text evidence="9">The sequence shown here is derived from an EMBL/GenBank/DDBJ whole genome shotgun (WGS) entry which is preliminary data.</text>
</comment>
<sequence>MEIELDFEKRFRLAREIIETIVLTILMFLIIRLAVQNFNIDGMSMEPGLHNKELVLVNKWSYLFRQPARGDVIVFKAPPDPTQDYIKRVIGVPGDVITIQDTTVIVNGKPLQETYVDPKRQGNPYPRPITNMLIPPDTYFVLGDNRAGSSDSRDWGCVPRGNVIGLATLVYWPLGQDNNGLIKNYSSVFDNVPAPPSGSKGMTCPVRNTAQSDTGGMNTGDMPMNHDVLYALALSGCVTVIRKRRR</sequence>
<reference evidence="9 10" key="1">
    <citation type="submission" date="2018-06" db="EMBL/GenBank/DDBJ databases">
        <title>Genomic Encyclopedia of Archaeal and Bacterial Type Strains, Phase II (KMG-II): from individual species to whole genera.</title>
        <authorList>
            <person name="Goeker M."/>
        </authorList>
    </citation>
    <scope>NUCLEOTIDE SEQUENCE [LARGE SCALE GENOMIC DNA]</scope>
    <source>
        <strain evidence="9 10">ATCC BAA-1881</strain>
    </source>
</reference>
<dbReference type="GO" id="GO:0005886">
    <property type="term" value="C:plasma membrane"/>
    <property type="evidence" value="ECO:0007669"/>
    <property type="project" value="UniProtKB-SubCell"/>
</dbReference>
<keyword evidence="7" id="KW-0472">Membrane</keyword>
<comment type="catalytic activity">
    <reaction evidence="1 7">
        <text>Cleavage of hydrophobic, N-terminal signal or leader sequences from secreted and periplasmic proteins.</text>
        <dbReference type="EC" id="3.4.21.89"/>
    </reaction>
</comment>
<dbReference type="PROSITE" id="PS00761">
    <property type="entry name" value="SPASE_I_3"/>
    <property type="match status" value="1"/>
</dbReference>
<evidence type="ECO:0000256" key="4">
    <source>
        <dbReference type="ARBA" id="ARBA00013208"/>
    </source>
</evidence>
<dbReference type="Gene3D" id="2.10.109.10">
    <property type="entry name" value="Umud Fragment, subunit A"/>
    <property type="match status" value="1"/>
</dbReference>
<dbReference type="NCBIfam" id="TIGR02227">
    <property type="entry name" value="sigpep_I_bact"/>
    <property type="match status" value="1"/>
</dbReference>
<dbReference type="Proteomes" id="UP000248806">
    <property type="component" value="Unassembled WGS sequence"/>
</dbReference>
<comment type="subcellular location">
    <subcellularLocation>
        <location evidence="2">Cell membrane</location>
        <topology evidence="2">Single-pass type II membrane protein</topology>
    </subcellularLocation>
    <subcellularLocation>
        <location evidence="7">Membrane</location>
        <topology evidence="7">Single-pass type II membrane protein</topology>
    </subcellularLocation>
</comment>
<proteinExistence type="inferred from homology"/>
<feature type="active site" evidence="6">
    <location>
        <position position="44"/>
    </location>
</feature>
<dbReference type="GO" id="GO:0009003">
    <property type="term" value="F:signal peptidase activity"/>
    <property type="evidence" value="ECO:0007669"/>
    <property type="project" value="UniProtKB-EC"/>
</dbReference>
<dbReference type="InterPro" id="IPR036286">
    <property type="entry name" value="LexA/Signal_pep-like_sf"/>
</dbReference>
<dbReference type="CDD" id="cd06530">
    <property type="entry name" value="S26_SPase_I"/>
    <property type="match status" value="1"/>
</dbReference>
<evidence type="ECO:0000256" key="2">
    <source>
        <dbReference type="ARBA" id="ARBA00004401"/>
    </source>
</evidence>
<dbReference type="RefSeq" id="WP_246046352.1">
    <property type="nucleotide sequence ID" value="NZ_BIFX01000001.1"/>
</dbReference>
<dbReference type="GO" id="GO:0006465">
    <property type="term" value="P:signal peptide processing"/>
    <property type="evidence" value="ECO:0007669"/>
    <property type="project" value="InterPro"/>
</dbReference>
<dbReference type="PROSITE" id="PS00760">
    <property type="entry name" value="SPASE_I_2"/>
    <property type="match status" value="1"/>
</dbReference>
<evidence type="ECO:0000256" key="5">
    <source>
        <dbReference type="ARBA" id="ARBA00022801"/>
    </source>
</evidence>
<dbReference type="PRINTS" id="PR00727">
    <property type="entry name" value="LEADERPTASE"/>
</dbReference>
<keyword evidence="7" id="KW-0645">Protease</keyword>
<keyword evidence="5 7" id="KW-0378">Hydrolase</keyword>
<keyword evidence="10" id="KW-1185">Reference proteome</keyword>
<dbReference type="SUPFAM" id="SSF51306">
    <property type="entry name" value="LexA/Signal peptidase"/>
    <property type="match status" value="1"/>
</dbReference>
<dbReference type="EMBL" id="QKUF01000018">
    <property type="protein sequence ID" value="PZW25413.1"/>
    <property type="molecule type" value="Genomic_DNA"/>
</dbReference>
<evidence type="ECO:0000259" key="8">
    <source>
        <dbReference type="Pfam" id="PF10502"/>
    </source>
</evidence>
<evidence type="ECO:0000256" key="3">
    <source>
        <dbReference type="ARBA" id="ARBA00009370"/>
    </source>
</evidence>
<keyword evidence="7" id="KW-0812">Transmembrane</keyword>
<protein>
    <recommendedName>
        <fullName evidence="4 7">Signal peptidase I</fullName>
        <ecNumber evidence="4 7">3.4.21.89</ecNumber>
    </recommendedName>
</protein>
<evidence type="ECO:0000313" key="10">
    <source>
        <dbReference type="Proteomes" id="UP000248806"/>
    </source>
</evidence>
<keyword evidence="7" id="KW-1133">Transmembrane helix</keyword>
<evidence type="ECO:0000313" key="9">
    <source>
        <dbReference type="EMBL" id="PZW25413.1"/>
    </source>
</evidence>
<dbReference type="PANTHER" id="PTHR43390:SF1">
    <property type="entry name" value="CHLOROPLAST PROCESSING PEPTIDASE"/>
    <property type="match status" value="1"/>
</dbReference>
<evidence type="ECO:0000256" key="1">
    <source>
        <dbReference type="ARBA" id="ARBA00000677"/>
    </source>
</evidence>
<evidence type="ECO:0000256" key="6">
    <source>
        <dbReference type="PIRSR" id="PIRSR600223-1"/>
    </source>
</evidence>